<comment type="similarity">
    <text evidence="1">Belongs to the NifU family.</text>
</comment>
<proteinExistence type="inferred from homology"/>
<gene>
    <name evidence="3" type="ORF">MHY01S_23220</name>
</gene>
<feature type="domain" description="NIF system FeS cluster assembly NifU N-terminal" evidence="2">
    <location>
        <begin position="11"/>
        <end position="128"/>
    </location>
</feature>
<dbReference type="Gene3D" id="3.90.1010.10">
    <property type="match status" value="1"/>
</dbReference>
<organism evidence="3 4">
    <name type="scientific">Meiothermus hypogaeus NBRC 106114</name>
    <dbReference type="NCBI Taxonomy" id="1227553"/>
    <lineage>
        <taxon>Bacteria</taxon>
        <taxon>Thermotogati</taxon>
        <taxon>Deinococcota</taxon>
        <taxon>Deinococci</taxon>
        <taxon>Thermales</taxon>
        <taxon>Thermaceae</taxon>
        <taxon>Meiothermus</taxon>
    </lineage>
</organism>
<evidence type="ECO:0000259" key="2">
    <source>
        <dbReference type="Pfam" id="PF01592"/>
    </source>
</evidence>
<comment type="caution">
    <text evidence="3">The sequence shown here is derived from an EMBL/GenBank/DDBJ whole genome shotgun (WGS) entry which is preliminary data.</text>
</comment>
<accession>A0A511R561</accession>
<protein>
    <submittedName>
        <fullName evidence="3">Iron-sulfur cluster assembly scaffold protein</fullName>
    </submittedName>
</protein>
<sequence>MVLMSLLEELYKEIILRHYKSPHNYGPLDSANVRVMGDNPSCGDQIELMVLTDGERIADLRFRGQGCAISQASASLMTDLVKGKSWLEALALEQQFKAMVVDGAAPTPELGDLAALSGVHKLAARVKCATLAWNALEQAASRAGALPREVRE</sequence>
<dbReference type="NCBIfam" id="TIGR01994">
    <property type="entry name" value="SUF_scaf_2"/>
    <property type="match status" value="1"/>
</dbReference>
<dbReference type="FunFam" id="3.90.1010.10:FF:000002">
    <property type="entry name" value="Iron-sulfur cluster assembly scaffold protein NifU"/>
    <property type="match status" value="1"/>
</dbReference>
<dbReference type="SUPFAM" id="SSF82649">
    <property type="entry name" value="SufE/NifU"/>
    <property type="match status" value="1"/>
</dbReference>
<dbReference type="InterPro" id="IPR002871">
    <property type="entry name" value="NIF_FeS_clus_asmbl_NifU_N"/>
</dbReference>
<dbReference type="Proteomes" id="UP000321197">
    <property type="component" value="Unassembled WGS sequence"/>
</dbReference>
<reference evidence="3 4" key="1">
    <citation type="submission" date="2019-07" db="EMBL/GenBank/DDBJ databases">
        <title>Whole genome shotgun sequence of Meiothermus hypogaeus NBRC 106114.</title>
        <authorList>
            <person name="Hosoyama A."/>
            <person name="Uohara A."/>
            <person name="Ohji S."/>
            <person name="Ichikawa N."/>
        </authorList>
    </citation>
    <scope>NUCLEOTIDE SEQUENCE [LARGE SCALE GENOMIC DNA]</scope>
    <source>
        <strain evidence="3 4">NBRC 106114</strain>
    </source>
</reference>
<dbReference type="EMBL" id="BJXL01000081">
    <property type="protein sequence ID" value="GEM84156.1"/>
    <property type="molecule type" value="Genomic_DNA"/>
</dbReference>
<evidence type="ECO:0000313" key="3">
    <source>
        <dbReference type="EMBL" id="GEM84156.1"/>
    </source>
</evidence>
<dbReference type="CDD" id="cd06664">
    <property type="entry name" value="IscU_like"/>
    <property type="match status" value="1"/>
</dbReference>
<dbReference type="GO" id="GO:0005506">
    <property type="term" value="F:iron ion binding"/>
    <property type="evidence" value="ECO:0007669"/>
    <property type="project" value="InterPro"/>
</dbReference>
<evidence type="ECO:0000256" key="1">
    <source>
        <dbReference type="ARBA" id="ARBA00006420"/>
    </source>
</evidence>
<name>A0A511R561_9DEIN</name>
<dbReference type="Pfam" id="PF01592">
    <property type="entry name" value="NifU_N"/>
    <property type="match status" value="1"/>
</dbReference>
<dbReference type="GO" id="GO:0016226">
    <property type="term" value="P:iron-sulfur cluster assembly"/>
    <property type="evidence" value="ECO:0007669"/>
    <property type="project" value="InterPro"/>
</dbReference>
<dbReference type="GO" id="GO:0051536">
    <property type="term" value="F:iron-sulfur cluster binding"/>
    <property type="evidence" value="ECO:0007669"/>
    <property type="project" value="InterPro"/>
</dbReference>
<dbReference type="PANTHER" id="PTHR10093">
    <property type="entry name" value="IRON-SULFUR CLUSTER ASSEMBLY ENZYME NIFU HOMOLOG"/>
    <property type="match status" value="1"/>
</dbReference>
<dbReference type="AlphaFoldDB" id="A0A511R561"/>
<evidence type="ECO:0000313" key="4">
    <source>
        <dbReference type="Proteomes" id="UP000321197"/>
    </source>
</evidence>